<dbReference type="OrthoDB" id="6159439at2759"/>
<evidence type="ECO:0000259" key="10">
    <source>
        <dbReference type="PROSITE" id="PS50071"/>
    </source>
</evidence>
<dbReference type="InterPro" id="IPR001356">
    <property type="entry name" value="HD"/>
</dbReference>
<dbReference type="STRING" id="6216.A0A158QFD6"/>
<keyword evidence="5 7" id="KW-0371">Homeobox</keyword>
<feature type="DNA-binding region" description="Homeobox" evidence="7">
    <location>
        <begin position="333"/>
        <end position="392"/>
    </location>
</feature>
<dbReference type="PROSITE" id="PS50071">
    <property type="entry name" value="HOMEOBOX_2"/>
    <property type="match status" value="1"/>
</dbReference>
<dbReference type="GO" id="GO:0000981">
    <property type="term" value="F:DNA-binding transcription factor activity, RNA polymerase II-specific"/>
    <property type="evidence" value="ECO:0007669"/>
    <property type="project" value="InterPro"/>
</dbReference>
<dbReference type="PANTHER" id="PTHR46770">
    <property type="entry name" value="HOMEOBOX PROTEIN ORTHOPEDIA"/>
    <property type="match status" value="1"/>
</dbReference>
<feature type="compositionally biased region" description="Polar residues" evidence="9">
    <location>
        <begin position="163"/>
        <end position="180"/>
    </location>
</feature>
<reference evidence="11 12" key="2">
    <citation type="submission" date="2018-11" db="EMBL/GenBank/DDBJ databases">
        <authorList>
            <consortium name="Pathogen Informatics"/>
        </authorList>
    </citation>
    <scope>NUCLEOTIDE SEQUENCE [LARGE SCALE GENOMIC DNA]</scope>
</reference>
<accession>A0A158QFD6</accession>
<name>A0A158QFD6_HYMDI</name>
<keyword evidence="3" id="KW-0217">Developmental protein</keyword>
<evidence type="ECO:0000313" key="13">
    <source>
        <dbReference type="WBParaSite" id="HDID_0000868801-mRNA-1"/>
    </source>
</evidence>
<keyword evidence="6 7" id="KW-0539">Nucleus</keyword>
<dbReference type="SUPFAM" id="SSF46689">
    <property type="entry name" value="Homeodomain-like"/>
    <property type="match status" value="1"/>
</dbReference>
<dbReference type="AlphaFoldDB" id="A0A158QFD6"/>
<dbReference type="InterPro" id="IPR051895">
    <property type="entry name" value="OTP_Homeobox"/>
</dbReference>
<protein>
    <submittedName>
        <fullName evidence="13">Homeobox domain-containing protein</fullName>
    </submittedName>
</protein>
<comment type="similarity">
    <text evidence="2">Belongs to the paired homeobox family. Bicoid subfamily.</text>
</comment>
<feature type="compositionally biased region" description="Polar residues" evidence="9">
    <location>
        <begin position="669"/>
        <end position="697"/>
    </location>
</feature>
<dbReference type="PROSITE" id="PS00027">
    <property type="entry name" value="HOMEOBOX_1"/>
    <property type="match status" value="1"/>
</dbReference>
<feature type="compositionally biased region" description="Acidic residues" evidence="9">
    <location>
        <begin position="258"/>
        <end position="274"/>
    </location>
</feature>
<keyword evidence="4 7" id="KW-0238">DNA-binding</keyword>
<feature type="compositionally biased region" description="Polar residues" evidence="9">
    <location>
        <begin position="772"/>
        <end position="782"/>
    </location>
</feature>
<dbReference type="CDD" id="cd00086">
    <property type="entry name" value="homeodomain"/>
    <property type="match status" value="1"/>
</dbReference>
<feature type="region of interest" description="Disordered" evidence="9">
    <location>
        <begin position="659"/>
        <end position="697"/>
    </location>
</feature>
<feature type="domain" description="Homeobox" evidence="10">
    <location>
        <begin position="331"/>
        <end position="391"/>
    </location>
</feature>
<feature type="compositionally biased region" description="Basic and acidic residues" evidence="9">
    <location>
        <begin position="659"/>
        <end position="668"/>
    </location>
</feature>
<dbReference type="InterPro" id="IPR000047">
    <property type="entry name" value="HTH_motif"/>
</dbReference>
<evidence type="ECO:0000313" key="11">
    <source>
        <dbReference type="EMBL" id="VDL61004.1"/>
    </source>
</evidence>
<feature type="region of interest" description="Disordered" evidence="9">
    <location>
        <begin position="526"/>
        <end position="586"/>
    </location>
</feature>
<sequence length="782" mass="84916">MERQICDYHPATMAEMVMMQQYMNNHPNHWTSPMPHEANAGIYHGFPLDSCGDCAYPIFKPPNYSNSLYAPPETMLGFSPDHYSLKPTDEKDNLLQKGLPSVDIGYIQLGGSIAIQHREFGEQLSQSSSGGGNLDHQSKKDVTGTEQTSGRADSKVVAADCGQMSSPNSESINNGQESYLNPSDPNQNNNGANNRNLEISNEGGEKSTDDIKQSQKSTDSTLGRIYTDILKRTMGIGANQSAFPKLEATTNSSGGYNEYDDDYLGTDDGEDDENYSQSQFAKNSQNNNGNSSGFESYHTLEGYDSQNGGNASSTVAINNVAMAAAAAAASAKQKRHRTRFTPGQLNELERVFAKTHYPDIFMREELALRIGLTESRVQVWFQNRRAKWKKRKKTGNNCIGTMSSNCGGNSNITSAFKTPSLAMNNLARGLESAQSIFGKVGCNQPSTPPSLSLLHAACSRAAVQLSPDLGVYNNPLPLPASHRMSPYSSSASLNSGGAISCQTGVYPGGYCMEDLAQSAMLKHAMLSGNPQSGTGNTGSRHSPTSPPTQDPLHSGWPPGAYQGHRPTSVPVSGVFQPPPIPDSLMTDTLMNQYGDLLRSGRNSSIEEPSAIPQPPAQHPMHFQEYETLSTIEASMQGCYQGLLAQRRLNDFEFCERGRQNWDSTDRNNDGGSFQFSSGNESTDNGNNAANTSITNDSRNQEYCQALDEKSVNNLPMSSSYFSQNGIIPSQYSESNANSSEERNKSYLIDVGQTTSNSCSRVHHTLSPLPKKTQISRPNGLQA</sequence>
<evidence type="ECO:0000256" key="1">
    <source>
        <dbReference type="ARBA" id="ARBA00004123"/>
    </source>
</evidence>
<dbReference type="PANTHER" id="PTHR46770:SF1">
    <property type="entry name" value="HOMEOBOX PROTEIN ORTHOPEDIA"/>
    <property type="match status" value="1"/>
</dbReference>
<evidence type="ECO:0000256" key="4">
    <source>
        <dbReference type="ARBA" id="ARBA00023125"/>
    </source>
</evidence>
<evidence type="ECO:0000256" key="2">
    <source>
        <dbReference type="ARBA" id="ARBA00006503"/>
    </source>
</evidence>
<dbReference type="GO" id="GO:0003677">
    <property type="term" value="F:DNA binding"/>
    <property type="evidence" value="ECO:0007669"/>
    <property type="project" value="UniProtKB-UniRule"/>
</dbReference>
<evidence type="ECO:0000256" key="3">
    <source>
        <dbReference type="ARBA" id="ARBA00022473"/>
    </source>
</evidence>
<feature type="region of interest" description="Disordered" evidence="9">
    <location>
        <begin position="246"/>
        <end position="301"/>
    </location>
</feature>
<reference evidence="13" key="1">
    <citation type="submission" date="2016-04" db="UniProtKB">
        <authorList>
            <consortium name="WormBaseParasite"/>
        </authorList>
    </citation>
    <scope>IDENTIFICATION</scope>
</reference>
<dbReference type="EMBL" id="UYSG01011124">
    <property type="protein sequence ID" value="VDL61004.1"/>
    <property type="molecule type" value="Genomic_DNA"/>
</dbReference>
<dbReference type="Gene3D" id="1.10.10.60">
    <property type="entry name" value="Homeodomain-like"/>
    <property type="match status" value="1"/>
</dbReference>
<dbReference type="GO" id="GO:0030182">
    <property type="term" value="P:neuron differentiation"/>
    <property type="evidence" value="ECO:0007669"/>
    <property type="project" value="TreeGrafter"/>
</dbReference>
<dbReference type="GO" id="GO:0005634">
    <property type="term" value="C:nucleus"/>
    <property type="evidence" value="ECO:0007669"/>
    <property type="project" value="UniProtKB-SubCell"/>
</dbReference>
<dbReference type="InterPro" id="IPR017970">
    <property type="entry name" value="Homeobox_CS"/>
</dbReference>
<evidence type="ECO:0000256" key="6">
    <source>
        <dbReference type="ARBA" id="ARBA00023242"/>
    </source>
</evidence>
<evidence type="ECO:0000256" key="5">
    <source>
        <dbReference type="ARBA" id="ARBA00023155"/>
    </source>
</evidence>
<evidence type="ECO:0000313" key="12">
    <source>
        <dbReference type="Proteomes" id="UP000274504"/>
    </source>
</evidence>
<dbReference type="WBParaSite" id="HDID_0000868801-mRNA-1">
    <property type="protein sequence ID" value="HDID_0000868801-mRNA-1"/>
    <property type="gene ID" value="HDID_0000868801"/>
</dbReference>
<proteinExistence type="inferred from homology"/>
<dbReference type="SMART" id="SM00389">
    <property type="entry name" value="HOX"/>
    <property type="match status" value="1"/>
</dbReference>
<comment type="subcellular location">
    <subcellularLocation>
        <location evidence="1 7 8">Nucleus</location>
    </subcellularLocation>
</comment>
<organism evidence="13">
    <name type="scientific">Hymenolepis diminuta</name>
    <name type="common">Rat tapeworm</name>
    <dbReference type="NCBI Taxonomy" id="6216"/>
    <lineage>
        <taxon>Eukaryota</taxon>
        <taxon>Metazoa</taxon>
        <taxon>Spiralia</taxon>
        <taxon>Lophotrochozoa</taxon>
        <taxon>Platyhelminthes</taxon>
        <taxon>Cestoda</taxon>
        <taxon>Eucestoda</taxon>
        <taxon>Cyclophyllidea</taxon>
        <taxon>Hymenolepididae</taxon>
        <taxon>Hymenolepis</taxon>
    </lineage>
</organism>
<dbReference type="FunFam" id="1.10.10.60:FF:000057">
    <property type="entry name" value="Short stature homeobox 2"/>
    <property type="match status" value="1"/>
</dbReference>
<gene>
    <name evidence="11" type="ORF">HDID_LOCUS8686</name>
</gene>
<feature type="region of interest" description="Disordered" evidence="9">
    <location>
        <begin position="122"/>
        <end position="219"/>
    </location>
</feature>
<feature type="compositionally biased region" description="Low complexity" evidence="9">
    <location>
        <begin position="283"/>
        <end position="293"/>
    </location>
</feature>
<feature type="region of interest" description="Disordered" evidence="9">
    <location>
        <begin position="756"/>
        <end position="782"/>
    </location>
</feature>
<dbReference type="Pfam" id="PF00046">
    <property type="entry name" value="Homeodomain"/>
    <property type="match status" value="1"/>
</dbReference>
<feature type="compositionally biased region" description="Low complexity" evidence="9">
    <location>
        <begin position="181"/>
        <end position="196"/>
    </location>
</feature>
<feature type="compositionally biased region" description="Polar residues" evidence="9">
    <location>
        <begin position="528"/>
        <end position="543"/>
    </location>
</feature>
<evidence type="ECO:0000256" key="8">
    <source>
        <dbReference type="RuleBase" id="RU000682"/>
    </source>
</evidence>
<dbReference type="Proteomes" id="UP000274504">
    <property type="component" value="Unassembled WGS sequence"/>
</dbReference>
<evidence type="ECO:0000256" key="9">
    <source>
        <dbReference type="SAM" id="MobiDB-lite"/>
    </source>
</evidence>
<feature type="compositionally biased region" description="Polar residues" evidence="9">
    <location>
        <begin position="246"/>
        <end position="255"/>
    </location>
</feature>
<evidence type="ECO:0000256" key="7">
    <source>
        <dbReference type="PROSITE-ProRule" id="PRU00108"/>
    </source>
</evidence>
<feature type="compositionally biased region" description="Basic and acidic residues" evidence="9">
    <location>
        <begin position="203"/>
        <end position="213"/>
    </location>
</feature>
<dbReference type="InterPro" id="IPR009057">
    <property type="entry name" value="Homeodomain-like_sf"/>
</dbReference>
<dbReference type="PRINTS" id="PR00031">
    <property type="entry name" value="HTHREPRESSR"/>
</dbReference>